<sequence length="57" mass="6157">MATKPNSVPRTKDTECLNASPTAQSCHGNTHIPKSIPQGPHSLYFPIIHSTPCSYPP</sequence>
<feature type="region of interest" description="Disordered" evidence="1">
    <location>
        <begin position="1"/>
        <end position="38"/>
    </location>
</feature>
<dbReference type="Proteomes" id="UP000799778">
    <property type="component" value="Unassembled WGS sequence"/>
</dbReference>
<keyword evidence="3" id="KW-1185">Reference proteome</keyword>
<dbReference type="GeneID" id="54284973"/>
<evidence type="ECO:0000256" key="1">
    <source>
        <dbReference type="SAM" id="MobiDB-lite"/>
    </source>
</evidence>
<name>A0A6A5XYL3_9PLEO</name>
<dbReference type="EMBL" id="ML978068">
    <property type="protein sequence ID" value="KAF2017801.1"/>
    <property type="molecule type" value="Genomic_DNA"/>
</dbReference>
<dbReference type="AlphaFoldDB" id="A0A6A5XYL3"/>
<dbReference type="PROSITE" id="PS51257">
    <property type="entry name" value="PROKAR_LIPOPROTEIN"/>
    <property type="match status" value="1"/>
</dbReference>
<evidence type="ECO:0000313" key="3">
    <source>
        <dbReference type="Proteomes" id="UP000799778"/>
    </source>
</evidence>
<gene>
    <name evidence="2" type="ORF">BU24DRAFT_420856</name>
</gene>
<organism evidence="2 3">
    <name type="scientific">Aaosphaeria arxii CBS 175.79</name>
    <dbReference type="NCBI Taxonomy" id="1450172"/>
    <lineage>
        <taxon>Eukaryota</taxon>
        <taxon>Fungi</taxon>
        <taxon>Dikarya</taxon>
        <taxon>Ascomycota</taxon>
        <taxon>Pezizomycotina</taxon>
        <taxon>Dothideomycetes</taxon>
        <taxon>Pleosporomycetidae</taxon>
        <taxon>Pleosporales</taxon>
        <taxon>Pleosporales incertae sedis</taxon>
        <taxon>Aaosphaeria</taxon>
    </lineage>
</organism>
<dbReference type="RefSeq" id="XP_033386140.1">
    <property type="nucleotide sequence ID" value="XM_033527576.1"/>
</dbReference>
<protein>
    <submittedName>
        <fullName evidence="2">Uncharacterized protein</fullName>
    </submittedName>
</protein>
<evidence type="ECO:0000313" key="2">
    <source>
        <dbReference type="EMBL" id="KAF2017801.1"/>
    </source>
</evidence>
<accession>A0A6A5XYL3</accession>
<feature type="compositionally biased region" description="Polar residues" evidence="1">
    <location>
        <begin position="17"/>
        <end position="28"/>
    </location>
</feature>
<reference evidence="2" key="1">
    <citation type="journal article" date="2020" name="Stud. Mycol.">
        <title>101 Dothideomycetes genomes: a test case for predicting lifestyles and emergence of pathogens.</title>
        <authorList>
            <person name="Haridas S."/>
            <person name="Albert R."/>
            <person name="Binder M."/>
            <person name="Bloem J."/>
            <person name="Labutti K."/>
            <person name="Salamov A."/>
            <person name="Andreopoulos B."/>
            <person name="Baker S."/>
            <person name="Barry K."/>
            <person name="Bills G."/>
            <person name="Bluhm B."/>
            <person name="Cannon C."/>
            <person name="Castanera R."/>
            <person name="Culley D."/>
            <person name="Daum C."/>
            <person name="Ezra D."/>
            <person name="Gonzalez J."/>
            <person name="Henrissat B."/>
            <person name="Kuo A."/>
            <person name="Liang C."/>
            <person name="Lipzen A."/>
            <person name="Lutzoni F."/>
            <person name="Magnuson J."/>
            <person name="Mondo S."/>
            <person name="Nolan M."/>
            <person name="Ohm R."/>
            <person name="Pangilinan J."/>
            <person name="Park H.-J."/>
            <person name="Ramirez L."/>
            <person name="Alfaro M."/>
            <person name="Sun H."/>
            <person name="Tritt A."/>
            <person name="Yoshinaga Y."/>
            <person name="Zwiers L.-H."/>
            <person name="Turgeon B."/>
            <person name="Goodwin S."/>
            <person name="Spatafora J."/>
            <person name="Crous P."/>
            <person name="Grigoriev I."/>
        </authorList>
    </citation>
    <scope>NUCLEOTIDE SEQUENCE</scope>
    <source>
        <strain evidence="2">CBS 175.79</strain>
    </source>
</reference>
<proteinExistence type="predicted"/>